<comment type="caution">
    <text evidence="2">The sequence shown here is derived from an EMBL/GenBank/DDBJ whole genome shotgun (WGS) entry which is preliminary data.</text>
</comment>
<accession>W9GKI1</accession>
<sequence>MADPSEVSERGGPWVREVCAALDVPAGAVDIPRILDLTREISHRKTRPLGPVGAFILGMAVARHPDADPAELYDRMLATLPEPDTEEG</sequence>
<protein>
    <recommendedName>
        <fullName evidence="1">DUF6457 domain-containing protein</fullName>
    </recommendedName>
</protein>
<organism evidence="2 3">
    <name type="scientific">Intrasporangium chromatireducens Q5-1</name>
    <dbReference type="NCBI Taxonomy" id="584657"/>
    <lineage>
        <taxon>Bacteria</taxon>
        <taxon>Bacillati</taxon>
        <taxon>Actinomycetota</taxon>
        <taxon>Actinomycetes</taxon>
        <taxon>Micrococcales</taxon>
        <taxon>Intrasporangiaceae</taxon>
        <taxon>Intrasporangium</taxon>
    </lineage>
</organism>
<reference evidence="3" key="1">
    <citation type="submission" date="2013-08" db="EMBL/GenBank/DDBJ databases">
        <title>Intrasporangium oryzae NRRL B-24470.</title>
        <authorList>
            <person name="Liu H."/>
            <person name="Wang G."/>
        </authorList>
    </citation>
    <scope>NUCLEOTIDE SEQUENCE [LARGE SCALE GENOMIC DNA]</scope>
    <source>
        <strain evidence="3">Q5-1</strain>
    </source>
</reference>
<proteinExistence type="predicted"/>
<gene>
    <name evidence="2" type="ORF">N864_05325</name>
</gene>
<dbReference type="AlphaFoldDB" id="W9GKI1"/>
<dbReference type="EMBL" id="AWQS01000122">
    <property type="protein sequence ID" value="EWT05333.1"/>
    <property type="molecule type" value="Genomic_DNA"/>
</dbReference>
<evidence type="ECO:0000313" key="3">
    <source>
        <dbReference type="Proteomes" id="UP000019494"/>
    </source>
</evidence>
<dbReference type="OrthoDB" id="4735656at2"/>
<evidence type="ECO:0000313" key="2">
    <source>
        <dbReference type="EMBL" id="EWT05333.1"/>
    </source>
</evidence>
<keyword evidence="3" id="KW-1185">Reference proteome</keyword>
<dbReference type="RefSeq" id="WP_051518580.1">
    <property type="nucleotide sequence ID" value="NZ_AWQS01000122.1"/>
</dbReference>
<name>W9GKI1_9MICO</name>
<evidence type="ECO:0000259" key="1">
    <source>
        <dbReference type="Pfam" id="PF20058"/>
    </source>
</evidence>
<dbReference type="Proteomes" id="UP000019494">
    <property type="component" value="Unassembled WGS sequence"/>
</dbReference>
<dbReference type="InterPro" id="IPR045598">
    <property type="entry name" value="DUF6457"/>
</dbReference>
<feature type="domain" description="DUF6457" evidence="1">
    <location>
        <begin position="10"/>
        <end position="71"/>
    </location>
</feature>
<dbReference type="Pfam" id="PF20058">
    <property type="entry name" value="DUF6457"/>
    <property type="match status" value="1"/>
</dbReference>